<dbReference type="InterPro" id="IPR003200">
    <property type="entry name" value="Nict_dMeBzImd_PRibTrfase"/>
</dbReference>
<dbReference type="STRING" id="1236970.JCM9140_592"/>
<protein>
    <submittedName>
        <fullName evidence="1">Nicotinate-nucleotide-dimethylbenzimidazole phosphoribosyltransferase</fullName>
    </submittedName>
</protein>
<accession>W4PZV3</accession>
<proteinExistence type="predicted"/>
<comment type="caution">
    <text evidence="1">The sequence shown here is derived from an EMBL/GenBank/DDBJ whole genome shotgun (WGS) entry which is preliminary data.</text>
</comment>
<dbReference type="PANTHER" id="PTHR43463:SF1">
    <property type="entry name" value="NICOTINATE-NUCLEOTIDE--DIMETHYLBENZIMIDAZOLE PHOSPHORIBOSYLTRANSFERASE"/>
    <property type="match status" value="1"/>
</dbReference>
<dbReference type="InterPro" id="IPR036087">
    <property type="entry name" value="Nict_dMeBzImd_PRibTrfase_sf"/>
</dbReference>
<keyword evidence="1" id="KW-0328">Glycosyltransferase</keyword>
<dbReference type="GO" id="GO:0008939">
    <property type="term" value="F:nicotinate-nucleotide-dimethylbenzimidazole phosphoribosyltransferase activity"/>
    <property type="evidence" value="ECO:0007669"/>
    <property type="project" value="InterPro"/>
</dbReference>
<dbReference type="PANTHER" id="PTHR43463">
    <property type="entry name" value="NICOTINATE-NUCLEOTIDE--DIMETHYLBENZIMIDAZOLE PHOSPHORIBOSYLTRANSFERASE"/>
    <property type="match status" value="1"/>
</dbReference>
<dbReference type="SUPFAM" id="SSF52733">
    <property type="entry name" value="Nicotinate mononucleotide:5,6-dimethylbenzimidazole phosphoribosyltransferase (CobT)"/>
    <property type="match status" value="1"/>
</dbReference>
<dbReference type="CDD" id="cd02439">
    <property type="entry name" value="DMB-PRT_CobT"/>
    <property type="match status" value="1"/>
</dbReference>
<sequence length="208" mass="21739">MSRDEAKAAIEVGYVQAKDMIQKGINCLILGEMGIGNTTSSSAIVSFLGDEEVDAVVGMGTGISSEQLQHKGNIIKQAIEKRNPNSEDPIDVLSKIGGLEIAGMAGAMIAAAENRTPILVDGFICTTAVLVAKELAPHVVDYIILAHKSSEPGHAIATSLLKKKPLIDLHLRLGEGTGAAIAYPIVQSATLMLKEMATFTSAGVSTKT</sequence>
<organism evidence="1 2">
    <name type="scientific">Halalkalibacter wakoensis JCM 9140</name>
    <dbReference type="NCBI Taxonomy" id="1236970"/>
    <lineage>
        <taxon>Bacteria</taxon>
        <taxon>Bacillati</taxon>
        <taxon>Bacillota</taxon>
        <taxon>Bacilli</taxon>
        <taxon>Bacillales</taxon>
        <taxon>Bacillaceae</taxon>
        <taxon>Halalkalibacter</taxon>
    </lineage>
</organism>
<dbReference type="Gene3D" id="3.40.50.10210">
    <property type="match status" value="1"/>
</dbReference>
<evidence type="ECO:0000313" key="1">
    <source>
        <dbReference type="EMBL" id="GAE24649.1"/>
    </source>
</evidence>
<keyword evidence="1" id="KW-0808">Transferase</keyword>
<dbReference type="Proteomes" id="UP000018890">
    <property type="component" value="Unassembled WGS sequence"/>
</dbReference>
<dbReference type="Pfam" id="PF02277">
    <property type="entry name" value="DBI_PRT"/>
    <property type="match status" value="1"/>
</dbReference>
<gene>
    <name evidence="1" type="ORF">JCM9140_592</name>
</gene>
<evidence type="ECO:0000313" key="2">
    <source>
        <dbReference type="Proteomes" id="UP000018890"/>
    </source>
</evidence>
<keyword evidence="2" id="KW-1185">Reference proteome</keyword>
<name>W4PZV3_9BACI</name>
<reference evidence="1" key="1">
    <citation type="journal article" date="2014" name="Genome Announc.">
        <title>Draft Genome Sequences of Three Alkaliphilic Bacillus Strains, Bacillus wakoensis JCM 9140T, Bacillus akibai JCM 9157T, and Bacillus hemicellulosilyticus JCM 9152T.</title>
        <authorList>
            <person name="Yuki M."/>
            <person name="Oshima K."/>
            <person name="Suda W."/>
            <person name="Oshida Y."/>
            <person name="Kitamura K."/>
            <person name="Iida T."/>
            <person name="Hattori M."/>
            <person name="Ohkuma M."/>
        </authorList>
    </citation>
    <scope>NUCLEOTIDE SEQUENCE [LARGE SCALE GENOMIC DNA]</scope>
    <source>
        <strain evidence="1">JCM 9140</strain>
    </source>
</reference>
<dbReference type="AlphaFoldDB" id="W4PZV3"/>
<dbReference type="EMBL" id="BAUT01000003">
    <property type="protein sequence ID" value="GAE24649.1"/>
    <property type="molecule type" value="Genomic_DNA"/>
</dbReference>